<organism evidence="1">
    <name type="scientific">Spodoptera frugiperda</name>
    <name type="common">Fall armyworm</name>
    <dbReference type="NCBI Taxonomy" id="7108"/>
    <lineage>
        <taxon>Eukaryota</taxon>
        <taxon>Metazoa</taxon>
        <taxon>Ecdysozoa</taxon>
        <taxon>Arthropoda</taxon>
        <taxon>Hexapoda</taxon>
        <taxon>Insecta</taxon>
        <taxon>Pterygota</taxon>
        <taxon>Neoptera</taxon>
        <taxon>Endopterygota</taxon>
        <taxon>Lepidoptera</taxon>
        <taxon>Glossata</taxon>
        <taxon>Ditrysia</taxon>
        <taxon>Noctuoidea</taxon>
        <taxon>Noctuidae</taxon>
        <taxon>Amphipyrinae</taxon>
        <taxon>Spodoptera</taxon>
    </lineage>
</organism>
<accession>A0A2H1VTP8</accession>
<proteinExistence type="predicted"/>
<protein>
    <submittedName>
        <fullName evidence="1">SFRICE_019546</fullName>
    </submittedName>
</protein>
<sequence>MDKDSETVINFKIIEQGLAFGGVTYGIIVNVESKCLNSDRLKDLLEHIGVQVAVCPVWAEHRRVLRDMLGDGDLSRSTLVQSMVWSEGDWRGDRLSPPSAKQSRDWWRVVRTSRWKEGVIVILRRLILPARFMCGHRARAGSPASRRRPAPVSHRVPYDHHTTSLPFPIPLIHGNSNFLTPY</sequence>
<name>A0A2H1VTP8_SPOFR</name>
<dbReference type="EMBL" id="ODYU01004387">
    <property type="protein sequence ID" value="SOQ44209.1"/>
    <property type="molecule type" value="Genomic_DNA"/>
</dbReference>
<gene>
    <name evidence="1" type="ORF">SFRICE_019546</name>
</gene>
<reference evidence="1" key="1">
    <citation type="submission" date="2016-07" db="EMBL/GenBank/DDBJ databases">
        <authorList>
            <person name="Bretaudeau A."/>
        </authorList>
    </citation>
    <scope>NUCLEOTIDE SEQUENCE</scope>
    <source>
        <strain evidence="1">Rice</strain>
        <tissue evidence="1">Whole body</tissue>
    </source>
</reference>
<evidence type="ECO:0000313" key="1">
    <source>
        <dbReference type="EMBL" id="SOQ44209.1"/>
    </source>
</evidence>
<dbReference type="AlphaFoldDB" id="A0A2H1VTP8"/>